<organism evidence="5">
    <name type="scientific">uncultured organism</name>
    <dbReference type="NCBI Taxonomy" id="155900"/>
    <lineage>
        <taxon>unclassified sequences</taxon>
        <taxon>environmental samples</taxon>
    </lineage>
</organism>
<dbReference type="Gene3D" id="1.10.10.60">
    <property type="entry name" value="Homeodomain-like"/>
    <property type="match status" value="1"/>
</dbReference>
<dbReference type="InterPro" id="IPR018060">
    <property type="entry name" value="HTH_AraC"/>
</dbReference>
<keyword evidence="2" id="KW-0238">DNA-binding</keyword>
<dbReference type="GO" id="GO:0003700">
    <property type="term" value="F:DNA-binding transcription factor activity"/>
    <property type="evidence" value="ECO:0007669"/>
    <property type="project" value="InterPro"/>
</dbReference>
<keyword evidence="1" id="KW-0805">Transcription regulation</keyword>
<dbReference type="PANTHER" id="PTHR46796:SF2">
    <property type="entry name" value="TRANSCRIPTIONAL REGULATORY PROTEIN"/>
    <property type="match status" value="1"/>
</dbReference>
<dbReference type="AlphaFoldDB" id="A0A5B8RFX3"/>
<gene>
    <name evidence="5" type="ORF">KBTEX_01910</name>
</gene>
<dbReference type="Pfam" id="PF02311">
    <property type="entry name" value="AraC_binding"/>
    <property type="match status" value="1"/>
</dbReference>
<dbReference type="SUPFAM" id="SSF51215">
    <property type="entry name" value="Regulatory protein AraC"/>
    <property type="match status" value="1"/>
</dbReference>
<evidence type="ECO:0000256" key="3">
    <source>
        <dbReference type="ARBA" id="ARBA00023163"/>
    </source>
</evidence>
<dbReference type="Pfam" id="PF12833">
    <property type="entry name" value="HTH_18"/>
    <property type="match status" value="1"/>
</dbReference>
<evidence type="ECO:0000256" key="2">
    <source>
        <dbReference type="ARBA" id="ARBA00023125"/>
    </source>
</evidence>
<dbReference type="InterPro" id="IPR009057">
    <property type="entry name" value="Homeodomain-like_sf"/>
</dbReference>
<dbReference type="InterPro" id="IPR037923">
    <property type="entry name" value="HTH-like"/>
</dbReference>
<evidence type="ECO:0000313" key="5">
    <source>
        <dbReference type="EMBL" id="QEA05587.1"/>
    </source>
</evidence>
<reference evidence="5" key="1">
    <citation type="submission" date="2019-06" db="EMBL/GenBank/DDBJ databases">
        <authorList>
            <person name="Murdoch R.W."/>
            <person name="Fathepure B."/>
        </authorList>
    </citation>
    <scope>NUCLEOTIDE SEQUENCE</scope>
</reference>
<dbReference type="InterPro" id="IPR050204">
    <property type="entry name" value="AraC_XylS_family_regulators"/>
</dbReference>
<dbReference type="SMART" id="SM00342">
    <property type="entry name" value="HTH_ARAC"/>
    <property type="match status" value="1"/>
</dbReference>
<sequence>MKPAARSRLYVPDWRPGVHLLDATVSGQPFGRHSHDAFAIGVIEHGVGGYRSRGTRYVFPRRTLSLMNPGQPHDGYAVDGRMAYRTLYVGEQALAEMLPSRPRRGFPSPYALDTGRFVSRRFAALARRMALRGHAGWRLAVDSLLLDTLDGVFVRHGRETPTTPGREPAAVRRVRDYLDTLARDYAAAGRAREPERLSLGDLATLVDLHPHYLLDVFREAVGVPPYAYWLQRRIGEAVPLLARGDQPSDVALRLGFYDQPHFARCFRRITGVTPGSVEPVRQVS</sequence>
<dbReference type="SUPFAM" id="SSF46689">
    <property type="entry name" value="Homeodomain-like"/>
    <property type="match status" value="1"/>
</dbReference>
<name>A0A5B8RFX3_9ZZZZ</name>
<dbReference type="EMBL" id="MN079105">
    <property type="protein sequence ID" value="QEA05587.1"/>
    <property type="molecule type" value="Genomic_DNA"/>
</dbReference>
<protein>
    <recommendedName>
        <fullName evidence="4">HTH araC/xylS-type domain-containing protein</fullName>
    </recommendedName>
</protein>
<keyword evidence="3" id="KW-0804">Transcription</keyword>
<evidence type="ECO:0000256" key="1">
    <source>
        <dbReference type="ARBA" id="ARBA00023015"/>
    </source>
</evidence>
<proteinExistence type="predicted"/>
<feature type="domain" description="HTH araC/xylS-type" evidence="4">
    <location>
        <begin position="172"/>
        <end position="280"/>
    </location>
</feature>
<evidence type="ECO:0000259" key="4">
    <source>
        <dbReference type="PROSITE" id="PS01124"/>
    </source>
</evidence>
<dbReference type="GO" id="GO:0043565">
    <property type="term" value="F:sequence-specific DNA binding"/>
    <property type="evidence" value="ECO:0007669"/>
    <property type="project" value="InterPro"/>
</dbReference>
<dbReference type="PROSITE" id="PS01124">
    <property type="entry name" value="HTH_ARAC_FAMILY_2"/>
    <property type="match status" value="1"/>
</dbReference>
<dbReference type="PANTHER" id="PTHR46796">
    <property type="entry name" value="HTH-TYPE TRANSCRIPTIONAL ACTIVATOR RHAS-RELATED"/>
    <property type="match status" value="1"/>
</dbReference>
<accession>A0A5B8RFX3</accession>
<dbReference type="InterPro" id="IPR003313">
    <property type="entry name" value="AraC-bd"/>
</dbReference>